<name>A0A914PN38_9BILA</name>
<feature type="compositionally biased region" description="Basic and acidic residues" evidence="2">
    <location>
        <begin position="1"/>
        <end position="18"/>
    </location>
</feature>
<dbReference type="WBParaSite" id="PDA_v2.g16207.t1">
    <property type="protein sequence ID" value="PDA_v2.g16207.t1"/>
    <property type="gene ID" value="PDA_v2.g16207"/>
</dbReference>
<proteinExistence type="predicted"/>
<feature type="coiled-coil region" evidence="1">
    <location>
        <begin position="128"/>
        <end position="167"/>
    </location>
</feature>
<feature type="compositionally biased region" description="Pro residues" evidence="2">
    <location>
        <begin position="28"/>
        <end position="40"/>
    </location>
</feature>
<feature type="compositionally biased region" description="Basic and acidic residues" evidence="2">
    <location>
        <begin position="106"/>
        <end position="125"/>
    </location>
</feature>
<dbReference type="Proteomes" id="UP000887578">
    <property type="component" value="Unplaced"/>
</dbReference>
<reference evidence="4" key="1">
    <citation type="submission" date="2022-11" db="UniProtKB">
        <authorList>
            <consortium name="WormBaseParasite"/>
        </authorList>
    </citation>
    <scope>IDENTIFICATION</scope>
</reference>
<keyword evidence="3" id="KW-1185">Reference proteome</keyword>
<dbReference type="AlphaFoldDB" id="A0A914PN38"/>
<organism evidence="3 4">
    <name type="scientific">Panagrolaimus davidi</name>
    <dbReference type="NCBI Taxonomy" id="227884"/>
    <lineage>
        <taxon>Eukaryota</taxon>
        <taxon>Metazoa</taxon>
        <taxon>Ecdysozoa</taxon>
        <taxon>Nematoda</taxon>
        <taxon>Chromadorea</taxon>
        <taxon>Rhabditida</taxon>
        <taxon>Tylenchina</taxon>
        <taxon>Panagrolaimomorpha</taxon>
        <taxon>Panagrolaimoidea</taxon>
        <taxon>Panagrolaimidae</taxon>
        <taxon>Panagrolaimus</taxon>
    </lineage>
</organism>
<accession>A0A914PN38</accession>
<evidence type="ECO:0000256" key="2">
    <source>
        <dbReference type="SAM" id="MobiDB-lite"/>
    </source>
</evidence>
<evidence type="ECO:0000256" key="1">
    <source>
        <dbReference type="SAM" id="Coils"/>
    </source>
</evidence>
<sequence>MSFSRKNKDDKVILRYGDEDSSSFEPPVGIPIPADDPPAPSTIDTSNAPPAPSTTNSSNAFAHSYYVAASNAAPGSLNSDASNVQSAGDTSALNSSNSSHTFVENKLQHTLDEPAESSRRSSVNEEMAKLKAAELEKLQEETADLTLQELQKKADEEKLKLQYEQLLARRALGLVLGLRP</sequence>
<feature type="region of interest" description="Disordered" evidence="2">
    <location>
        <begin position="1"/>
        <end position="58"/>
    </location>
</feature>
<keyword evidence="1" id="KW-0175">Coiled coil</keyword>
<feature type="region of interest" description="Disordered" evidence="2">
    <location>
        <begin position="72"/>
        <end position="125"/>
    </location>
</feature>
<evidence type="ECO:0000313" key="3">
    <source>
        <dbReference type="Proteomes" id="UP000887578"/>
    </source>
</evidence>
<feature type="compositionally biased region" description="Polar residues" evidence="2">
    <location>
        <begin position="76"/>
        <end position="102"/>
    </location>
</feature>
<evidence type="ECO:0000313" key="4">
    <source>
        <dbReference type="WBParaSite" id="PDA_v2.g16207.t1"/>
    </source>
</evidence>
<protein>
    <submittedName>
        <fullName evidence="4">Uncharacterized protein</fullName>
    </submittedName>
</protein>